<gene>
    <name evidence="3" type="ORF">SNAT2548_LOCUS116</name>
</gene>
<evidence type="ECO:0000313" key="4">
    <source>
        <dbReference type="Proteomes" id="UP000604046"/>
    </source>
</evidence>
<feature type="region of interest" description="Disordered" evidence="2">
    <location>
        <begin position="334"/>
        <end position="366"/>
    </location>
</feature>
<comment type="caution">
    <text evidence="3">The sequence shown here is derived from an EMBL/GenBank/DDBJ whole genome shotgun (WGS) entry which is preliminary data.</text>
</comment>
<keyword evidence="1" id="KW-0175">Coiled coil</keyword>
<dbReference type="EMBL" id="CAJNDS010000002">
    <property type="protein sequence ID" value="CAE6911468.1"/>
    <property type="molecule type" value="Genomic_DNA"/>
</dbReference>
<accession>A0A812G8W2</accession>
<evidence type="ECO:0000256" key="2">
    <source>
        <dbReference type="SAM" id="MobiDB-lite"/>
    </source>
</evidence>
<reference evidence="3" key="1">
    <citation type="submission" date="2021-02" db="EMBL/GenBank/DDBJ databases">
        <authorList>
            <person name="Dougan E. K."/>
            <person name="Rhodes N."/>
            <person name="Thang M."/>
            <person name="Chan C."/>
        </authorList>
    </citation>
    <scope>NUCLEOTIDE SEQUENCE</scope>
</reference>
<feature type="coiled-coil region" evidence="1">
    <location>
        <begin position="54"/>
        <end position="81"/>
    </location>
</feature>
<protein>
    <submittedName>
        <fullName evidence="3">Uncharacterized protein</fullName>
    </submittedName>
</protein>
<dbReference type="OrthoDB" id="10486805at2759"/>
<dbReference type="Proteomes" id="UP000604046">
    <property type="component" value="Unassembled WGS sequence"/>
</dbReference>
<proteinExistence type="predicted"/>
<name>A0A812G8W2_9DINO</name>
<dbReference type="AlphaFoldDB" id="A0A812G8W2"/>
<evidence type="ECO:0000256" key="1">
    <source>
        <dbReference type="SAM" id="Coils"/>
    </source>
</evidence>
<feature type="region of interest" description="Disordered" evidence="2">
    <location>
        <begin position="300"/>
        <end position="322"/>
    </location>
</feature>
<organism evidence="3 4">
    <name type="scientific">Symbiodinium natans</name>
    <dbReference type="NCBI Taxonomy" id="878477"/>
    <lineage>
        <taxon>Eukaryota</taxon>
        <taxon>Sar</taxon>
        <taxon>Alveolata</taxon>
        <taxon>Dinophyceae</taxon>
        <taxon>Suessiales</taxon>
        <taxon>Symbiodiniaceae</taxon>
        <taxon>Symbiodinium</taxon>
    </lineage>
</organism>
<keyword evidence="4" id="KW-1185">Reference proteome</keyword>
<sequence>MNNFDAQKWYQKVDKLVSTLQSKSEWETISALREGYSFKDSERAADLVHVEALADLNDEELRNYEHTKEKLETQVEAKQLEILAALTTFSESLKKTTREVIQRRRARRRVKKKFSFSNMDEVRFVVKDGEEEVAENNNPAANIQTSSAEVDSIKGHRAGELLTQISGLQNNMNELVRDAHLHKQTLEVHEKALSFLEGAMEAAEKGEDAPEADKDIQELLHKMQTEAKATLDAERRHAATERANLASVCLEDALFAIFWWSVHLTQFENDVEMLQKKVQARTSAVVSNFRPMDGTLLPLLGTSVASPGRDRSPSPGVGTDTYNEQCSDALVAQQNSTADGSSEVPAKDAEVIPTSLISPPGAVDPRRRLLSGDVPPPSKLVAALEMQVPAAKQAKEFKEKFSIDMKALRRSFLAAQDLWDTVAVAQRDMAMTSEEAAETEGPPSPAATDMLGFLAFR</sequence>
<evidence type="ECO:0000313" key="3">
    <source>
        <dbReference type="EMBL" id="CAE6911468.1"/>
    </source>
</evidence>